<dbReference type="Pfam" id="PF00909">
    <property type="entry name" value="Ammonium_transp"/>
    <property type="match status" value="1"/>
</dbReference>
<proteinExistence type="predicted"/>
<dbReference type="SUPFAM" id="SSF111352">
    <property type="entry name" value="Ammonium transporter"/>
    <property type="match status" value="1"/>
</dbReference>
<evidence type="ECO:0000256" key="2">
    <source>
        <dbReference type="ARBA" id="ARBA00022692"/>
    </source>
</evidence>
<accession>A0A2R4W0Q2</accession>
<dbReference type="OrthoDB" id="9814202at2"/>
<feature type="transmembrane region" description="Helical" evidence="5">
    <location>
        <begin position="161"/>
        <end position="180"/>
    </location>
</feature>
<dbReference type="EMBL" id="CP020921">
    <property type="protein sequence ID" value="AWB10258.1"/>
    <property type="molecule type" value="Genomic_DNA"/>
</dbReference>
<comment type="subcellular location">
    <subcellularLocation>
        <location evidence="1">Membrane</location>
        <topology evidence="1">Multi-pass membrane protein</topology>
    </subcellularLocation>
</comment>
<feature type="transmembrane region" description="Helical" evidence="5">
    <location>
        <begin position="119"/>
        <end position="140"/>
    </location>
</feature>
<keyword evidence="3 5" id="KW-1133">Transmembrane helix</keyword>
<dbReference type="GO" id="GO:0008519">
    <property type="term" value="F:ammonium channel activity"/>
    <property type="evidence" value="ECO:0007669"/>
    <property type="project" value="InterPro"/>
</dbReference>
<dbReference type="RefSeq" id="WP_108309073.1">
    <property type="nucleotide sequence ID" value="NZ_CP020921.1"/>
</dbReference>
<dbReference type="Proteomes" id="UP000244792">
    <property type="component" value="Chromosome"/>
</dbReference>
<feature type="transmembrane region" description="Helical" evidence="5">
    <location>
        <begin position="186"/>
        <end position="208"/>
    </location>
</feature>
<keyword evidence="2 5" id="KW-0812">Transmembrane</keyword>
<name>A0A2R4W0Q2_THEAF</name>
<evidence type="ECO:0000256" key="4">
    <source>
        <dbReference type="ARBA" id="ARBA00023136"/>
    </source>
</evidence>
<dbReference type="InterPro" id="IPR024041">
    <property type="entry name" value="NH4_transpt_AmtB-like_dom"/>
</dbReference>
<keyword evidence="8" id="KW-1185">Reference proteome</keyword>
<evidence type="ECO:0000256" key="1">
    <source>
        <dbReference type="ARBA" id="ARBA00004141"/>
    </source>
</evidence>
<feature type="transmembrane region" description="Helical" evidence="5">
    <location>
        <begin position="294"/>
        <end position="315"/>
    </location>
</feature>
<sequence>MNYFNYISFLIAFLGFQILAVGSIRSKNVLTLITTFIILSALNFLPIVLFYTLNLQINIIYFVFSLFALSIIITQFIEKTSIKIILIYSTFQVLLIYPLYSFLFLLLSKQFNFYNSLKLAFIFLVALYSSISSFSVSQLIGPRIGRFTKDGRSMAIPGNNILFIYFGSLTFIFSTISFFQGYDPGWLQFVFSNFSLSIIASSLSSIFIAKKVDPLILISSLFTFMIFTVSSNLITPSYVILVLTFIVSFINIYIQNKIEVNFLFDDPLFLVVPVAISLIFLIITLSLIKGFGIIFIFIFTIIYIWLSNLITIKLISKFSNLRYHPNQEEIGSDLYEIGYEVNPKIFKDF</sequence>
<dbReference type="GO" id="GO:0016020">
    <property type="term" value="C:membrane"/>
    <property type="evidence" value="ECO:0007669"/>
    <property type="project" value="UniProtKB-SubCell"/>
</dbReference>
<organism evidence="7 8">
    <name type="scientific">Thermodesulfobium acidiphilum</name>
    <dbReference type="NCBI Taxonomy" id="1794699"/>
    <lineage>
        <taxon>Bacteria</taxon>
        <taxon>Pseudomonadati</taxon>
        <taxon>Thermodesulfobiota</taxon>
        <taxon>Thermodesulfobiia</taxon>
        <taxon>Thermodesulfobiales</taxon>
        <taxon>Thermodesulfobiaceae</taxon>
        <taxon>Thermodesulfobium</taxon>
    </lineage>
</organism>
<feature type="transmembrane region" description="Helical" evidence="5">
    <location>
        <begin position="6"/>
        <end position="22"/>
    </location>
</feature>
<evidence type="ECO:0000313" key="8">
    <source>
        <dbReference type="Proteomes" id="UP000244792"/>
    </source>
</evidence>
<feature type="transmembrane region" description="Helical" evidence="5">
    <location>
        <begin position="29"/>
        <end position="53"/>
    </location>
</feature>
<feature type="transmembrane region" description="Helical" evidence="5">
    <location>
        <begin position="84"/>
        <end position="107"/>
    </location>
</feature>
<dbReference type="Gene3D" id="1.10.3430.10">
    <property type="entry name" value="Ammonium transporter AmtB like domains"/>
    <property type="match status" value="1"/>
</dbReference>
<keyword evidence="4 5" id="KW-0472">Membrane</keyword>
<evidence type="ECO:0000313" key="7">
    <source>
        <dbReference type="EMBL" id="AWB10258.1"/>
    </source>
</evidence>
<dbReference type="KEGG" id="taci:TDSAC_0901"/>
<dbReference type="InterPro" id="IPR029020">
    <property type="entry name" value="Ammonium/urea_transptr"/>
</dbReference>
<feature type="transmembrane region" description="Helical" evidence="5">
    <location>
        <begin position="268"/>
        <end position="288"/>
    </location>
</feature>
<reference evidence="7 8" key="1">
    <citation type="submission" date="2017-04" db="EMBL/GenBank/DDBJ databases">
        <title>Genomic insights into metabolism of Thermodesulfobium acidiphilum.</title>
        <authorList>
            <person name="Toshchakov S.V."/>
            <person name="Frolov E.N."/>
            <person name="Kublanov I.V."/>
            <person name="Samarov N.I."/>
            <person name="Novikov A."/>
            <person name="Lebedinsky A.V."/>
            <person name="Bonch-Osmolovskaya E.A."/>
            <person name="Chernyh N.A."/>
        </authorList>
    </citation>
    <scope>NUCLEOTIDE SEQUENCE [LARGE SCALE GENOMIC DNA]</scope>
    <source>
        <strain evidence="7 8">3127-1</strain>
    </source>
</reference>
<feature type="domain" description="Ammonium transporter AmtB-like" evidence="6">
    <location>
        <begin position="59"/>
        <end position="180"/>
    </location>
</feature>
<feature type="transmembrane region" description="Helical" evidence="5">
    <location>
        <begin position="215"/>
        <end position="232"/>
    </location>
</feature>
<evidence type="ECO:0000256" key="3">
    <source>
        <dbReference type="ARBA" id="ARBA00022989"/>
    </source>
</evidence>
<protein>
    <submittedName>
        <fullName evidence="7">Ammonia channel protein AmtB</fullName>
    </submittedName>
</protein>
<gene>
    <name evidence="7" type="ORF">TDSAC_0901</name>
</gene>
<feature type="transmembrane region" description="Helical" evidence="5">
    <location>
        <begin position="59"/>
        <end position="77"/>
    </location>
</feature>
<feature type="transmembrane region" description="Helical" evidence="5">
    <location>
        <begin position="238"/>
        <end position="256"/>
    </location>
</feature>
<dbReference type="AlphaFoldDB" id="A0A2R4W0Q2"/>
<evidence type="ECO:0000256" key="5">
    <source>
        <dbReference type="SAM" id="Phobius"/>
    </source>
</evidence>
<evidence type="ECO:0000259" key="6">
    <source>
        <dbReference type="Pfam" id="PF00909"/>
    </source>
</evidence>